<accession>A0A653D054</accession>
<protein>
    <submittedName>
        <fullName evidence="1">Uncharacterized protein</fullName>
    </submittedName>
</protein>
<keyword evidence="2" id="KW-1185">Reference proteome</keyword>
<evidence type="ECO:0000313" key="2">
    <source>
        <dbReference type="Proteomes" id="UP000410492"/>
    </source>
</evidence>
<name>A0A653D054_CALMS</name>
<proteinExistence type="predicted"/>
<gene>
    <name evidence="1" type="ORF">CALMAC_LOCUS13159</name>
</gene>
<feature type="non-terminal residue" evidence="1">
    <location>
        <position position="87"/>
    </location>
</feature>
<sequence length="87" mass="9929">MNIELDCGINETNKGIETQQIYEERIICNECSTVLPLDENVDHRGICLNCRRQENICNARKKSRESLGKQAGKMLKLSNNTFSEVQV</sequence>
<dbReference type="OrthoDB" id="3592703at2759"/>
<dbReference type="Proteomes" id="UP000410492">
    <property type="component" value="Unassembled WGS sequence"/>
</dbReference>
<dbReference type="EMBL" id="CAACVG010009447">
    <property type="protein sequence ID" value="VEN53330.1"/>
    <property type="molecule type" value="Genomic_DNA"/>
</dbReference>
<dbReference type="AlphaFoldDB" id="A0A653D054"/>
<reference evidence="1 2" key="1">
    <citation type="submission" date="2019-01" db="EMBL/GenBank/DDBJ databases">
        <authorList>
            <person name="Sayadi A."/>
        </authorList>
    </citation>
    <scope>NUCLEOTIDE SEQUENCE [LARGE SCALE GENOMIC DNA]</scope>
</reference>
<evidence type="ECO:0000313" key="1">
    <source>
        <dbReference type="EMBL" id="VEN53330.1"/>
    </source>
</evidence>
<organism evidence="1 2">
    <name type="scientific">Callosobruchus maculatus</name>
    <name type="common">Southern cowpea weevil</name>
    <name type="synonym">Pulse bruchid</name>
    <dbReference type="NCBI Taxonomy" id="64391"/>
    <lineage>
        <taxon>Eukaryota</taxon>
        <taxon>Metazoa</taxon>
        <taxon>Ecdysozoa</taxon>
        <taxon>Arthropoda</taxon>
        <taxon>Hexapoda</taxon>
        <taxon>Insecta</taxon>
        <taxon>Pterygota</taxon>
        <taxon>Neoptera</taxon>
        <taxon>Endopterygota</taxon>
        <taxon>Coleoptera</taxon>
        <taxon>Polyphaga</taxon>
        <taxon>Cucujiformia</taxon>
        <taxon>Chrysomeloidea</taxon>
        <taxon>Chrysomelidae</taxon>
        <taxon>Bruchinae</taxon>
        <taxon>Bruchini</taxon>
        <taxon>Callosobruchus</taxon>
    </lineage>
</organism>